<evidence type="ECO:0000259" key="7">
    <source>
        <dbReference type="Pfam" id="PF13396"/>
    </source>
</evidence>
<feature type="transmembrane region" description="Helical" evidence="6">
    <location>
        <begin position="36"/>
        <end position="58"/>
    </location>
</feature>
<dbReference type="GO" id="GO:0005886">
    <property type="term" value="C:plasma membrane"/>
    <property type="evidence" value="ECO:0007669"/>
    <property type="project" value="UniProtKB-SubCell"/>
</dbReference>
<evidence type="ECO:0000256" key="6">
    <source>
        <dbReference type="SAM" id="Phobius"/>
    </source>
</evidence>
<evidence type="ECO:0000256" key="2">
    <source>
        <dbReference type="ARBA" id="ARBA00022475"/>
    </source>
</evidence>
<keyword evidence="9" id="KW-1185">Reference proteome</keyword>
<dbReference type="Pfam" id="PF13396">
    <property type="entry name" value="PLDc_N"/>
    <property type="match status" value="1"/>
</dbReference>
<gene>
    <name evidence="8" type="ORF">CXK95_09850</name>
</gene>
<dbReference type="EMBL" id="POUK01000003">
    <property type="protein sequence ID" value="PNF76702.1"/>
    <property type="molecule type" value="Genomic_DNA"/>
</dbReference>
<keyword evidence="4 6" id="KW-1133">Transmembrane helix</keyword>
<comment type="caution">
    <text evidence="8">The sequence shown here is derived from an EMBL/GenBank/DDBJ whole genome shotgun (WGS) entry which is preliminary data.</text>
</comment>
<proteinExistence type="predicted"/>
<evidence type="ECO:0000256" key="1">
    <source>
        <dbReference type="ARBA" id="ARBA00004651"/>
    </source>
</evidence>
<keyword evidence="3 6" id="KW-0812">Transmembrane</keyword>
<name>A0A8E2QDP7_9GAMM</name>
<evidence type="ECO:0000256" key="3">
    <source>
        <dbReference type="ARBA" id="ARBA00022692"/>
    </source>
</evidence>
<evidence type="ECO:0000256" key="4">
    <source>
        <dbReference type="ARBA" id="ARBA00022989"/>
    </source>
</evidence>
<feature type="domain" description="Cardiolipin synthase N-terminal" evidence="7">
    <location>
        <begin position="15"/>
        <end position="54"/>
    </location>
</feature>
<accession>A0A8E2QDP7</accession>
<feature type="transmembrane region" description="Helical" evidence="6">
    <location>
        <begin position="6"/>
        <end position="24"/>
    </location>
</feature>
<reference evidence="8 9" key="1">
    <citation type="submission" date="2018-01" db="EMBL/GenBank/DDBJ databases">
        <title>Denitrification phenotypes of diverse strains of Pseudomonas stutzeri.</title>
        <authorList>
            <person name="Milligan D.A."/>
            <person name="Bergaust L."/>
            <person name="Bakken L.R."/>
            <person name="Frostegard A."/>
        </authorList>
    </citation>
    <scope>NUCLEOTIDE SEQUENCE [LARGE SCALE GENOMIC DNA]</scope>
    <source>
        <strain evidence="8 9">DSM 50238</strain>
    </source>
</reference>
<evidence type="ECO:0000313" key="9">
    <source>
        <dbReference type="Proteomes" id="UP000235881"/>
    </source>
</evidence>
<dbReference type="AlphaFoldDB" id="A0A8E2QDP7"/>
<evidence type="ECO:0000313" key="8">
    <source>
        <dbReference type="EMBL" id="PNF76702.1"/>
    </source>
</evidence>
<dbReference type="Proteomes" id="UP000235881">
    <property type="component" value="Unassembled WGS sequence"/>
</dbReference>
<sequence length="63" mass="7074">MDNWNTLLAVLLLLVDLLAILHVWRQSIETGRKVVWSLVILLLPVVGLIMWAIAAAPFGKVRL</sequence>
<keyword evidence="2" id="KW-1003">Cell membrane</keyword>
<organism evidence="8 9">
    <name type="scientific">Stutzerimonas degradans</name>
    <dbReference type="NCBI Taxonomy" id="2968968"/>
    <lineage>
        <taxon>Bacteria</taxon>
        <taxon>Pseudomonadati</taxon>
        <taxon>Pseudomonadota</taxon>
        <taxon>Gammaproteobacteria</taxon>
        <taxon>Pseudomonadales</taxon>
        <taxon>Pseudomonadaceae</taxon>
        <taxon>Stutzerimonas</taxon>
    </lineage>
</organism>
<protein>
    <recommendedName>
        <fullName evidence="7">Cardiolipin synthase N-terminal domain-containing protein</fullName>
    </recommendedName>
</protein>
<evidence type="ECO:0000256" key="5">
    <source>
        <dbReference type="ARBA" id="ARBA00023136"/>
    </source>
</evidence>
<dbReference type="RefSeq" id="WP_054094791.1">
    <property type="nucleotide sequence ID" value="NZ_CP065721.1"/>
</dbReference>
<keyword evidence="5 6" id="KW-0472">Membrane</keyword>
<comment type="subcellular location">
    <subcellularLocation>
        <location evidence="1">Cell membrane</location>
        <topology evidence="1">Multi-pass membrane protein</topology>
    </subcellularLocation>
</comment>
<dbReference type="InterPro" id="IPR027379">
    <property type="entry name" value="CLS_N"/>
</dbReference>